<dbReference type="Pfam" id="PF01471">
    <property type="entry name" value="PG_binding_1"/>
    <property type="match status" value="1"/>
</dbReference>
<feature type="binding site" evidence="11">
    <location>
        <position position="234"/>
    </location>
    <ligand>
        <name>Zn(2+)</name>
        <dbReference type="ChEBI" id="CHEBI:29105"/>
        <label>2</label>
        <note>catalytic</note>
    </ligand>
</feature>
<proteinExistence type="inferred from homology"/>
<evidence type="ECO:0000256" key="12">
    <source>
        <dbReference type="PIRSR" id="PIRSR621190-2"/>
    </source>
</evidence>
<dbReference type="AlphaFoldDB" id="A0AA88L5U3"/>
<evidence type="ECO:0000256" key="7">
    <source>
        <dbReference type="ARBA" id="ARBA00022833"/>
    </source>
</evidence>
<evidence type="ECO:0000256" key="11">
    <source>
        <dbReference type="PIRSR" id="PIRSR001191-2"/>
    </source>
</evidence>
<dbReference type="SUPFAM" id="SSF47090">
    <property type="entry name" value="PGBD-like"/>
    <property type="match status" value="1"/>
</dbReference>
<evidence type="ECO:0000256" key="13">
    <source>
        <dbReference type="PIRSR" id="PIRSR621190-4"/>
    </source>
</evidence>
<keyword evidence="7 11" id="KW-0862">Zinc</keyword>
<feature type="binding site" evidence="12">
    <location>
        <position position="183"/>
    </location>
    <ligand>
        <name>Zn(2+)</name>
        <dbReference type="ChEBI" id="CHEBI:29105"/>
        <label>1</label>
    </ligand>
</feature>
<keyword evidence="4 15" id="KW-0732">Signal</keyword>
<keyword evidence="9" id="KW-0865">Zymogen</keyword>
<feature type="binding site" evidence="12">
    <location>
        <position position="203"/>
    </location>
    <ligand>
        <name>Ca(2+)</name>
        <dbReference type="ChEBI" id="CHEBI:29108"/>
        <label>2</label>
    </ligand>
</feature>
<feature type="chain" id="PRO_5041724080" description="Peptidase metallopeptidase domain-containing protein" evidence="15">
    <location>
        <begin position="24"/>
        <end position="560"/>
    </location>
</feature>
<dbReference type="InterPro" id="IPR000585">
    <property type="entry name" value="Hemopexin-like_dom"/>
</dbReference>
<dbReference type="SMART" id="SM00120">
    <property type="entry name" value="HX"/>
    <property type="match status" value="4"/>
</dbReference>
<comment type="cofactor">
    <cofactor evidence="12">
        <name>Zn(2+)</name>
        <dbReference type="ChEBI" id="CHEBI:29105"/>
    </cofactor>
    <text evidence="12">Binds 2 Zn(2+) ions per subunit.</text>
</comment>
<evidence type="ECO:0000256" key="5">
    <source>
        <dbReference type="ARBA" id="ARBA00022737"/>
    </source>
</evidence>
<dbReference type="SUPFAM" id="SSF50923">
    <property type="entry name" value="Hemopexin-like domain"/>
    <property type="match status" value="1"/>
</dbReference>
<evidence type="ECO:0000313" key="17">
    <source>
        <dbReference type="EMBL" id="KAK2719638.1"/>
    </source>
</evidence>
<dbReference type="Pfam" id="PF00413">
    <property type="entry name" value="Peptidase_M10"/>
    <property type="match status" value="1"/>
</dbReference>
<dbReference type="Gene3D" id="2.110.10.10">
    <property type="entry name" value="Hemopexin-like domain"/>
    <property type="match status" value="1"/>
</dbReference>
<comment type="caution">
    <text evidence="17">The sequence shown here is derived from an EMBL/GenBank/DDBJ whole genome shotgun (WGS) entry which is preliminary data.</text>
</comment>
<dbReference type="InterPro" id="IPR024079">
    <property type="entry name" value="MetalloPept_cat_dom_sf"/>
</dbReference>
<evidence type="ECO:0000313" key="18">
    <source>
        <dbReference type="Proteomes" id="UP001187531"/>
    </source>
</evidence>
<dbReference type="FunFam" id="2.110.10.10:FF:000007">
    <property type="entry name" value="stromelysin-3 isoform X2"/>
    <property type="match status" value="1"/>
</dbReference>
<keyword evidence="5" id="KW-0677">Repeat</keyword>
<feature type="binding site" evidence="12">
    <location>
        <position position="207"/>
    </location>
    <ligand>
        <name>Zn(2+)</name>
        <dbReference type="ChEBI" id="CHEBI:29105"/>
        <label>1</label>
    </ligand>
</feature>
<accession>A0AA88L5U3</accession>
<feature type="binding site" evidence="11">
    <location>
        <position position="230"/>
    </location>
    <ligand>
        <name>Zn(2+)</name>
        <dbReference type="ChEBI" id="CHEBI:29105"/>
        <label>2</label>
        <note>catalytic</note>
    </ligand>
</feature>
<dbReference type="PRINTS" id="PR00138">
    <property type="entry name" value="MATRIXIN"/>
</dbReference>
<feature type="modified residue" description="Phosphotyrosine; by PKDCC" evidence="13">
    <location>
        <position position="383"/>
    </location>
</feature>
<feature type="binding site" evidence="12">
    <location>
        <position position="307"/>
    </location>
    <ligand>
        <name>Ca(2+)</name>
        <dbReference type="ChEBI" id="CHEBI:29108"/>
        <label>4</label>
    </ligand>
</feature>
<dbReference type="GO" id="GO:0006508">
    <property type="term" value="P:proteolysis"/>
    <property type="evidence" value="ECO:0007669"/>
    <property type="project" value="UniProtKB-KW"/>
</dbReference>
<keyword evidence="18" id="KW-1185">Reference proteome</keyword>
<dbReference type="GO" id="GO:0005615">
    <property type="term" value="C:extracellular space"/>
    <property type="evidence" value="ECO:0007669"/>
    <property type="project" value="TreeGrafter"/>
</dbReference>
<feature type="binding site" evidence="12">
    <location>
        <position position="309"/>
    </location>
    <ligand>
        <name>Ca(2+)</name>
        <dbReference type="ChEBI" id="CHEBI:29108"/>
        <label>5</label>
    </ligand>
</feature>
<feature type="binding site" evidence="12">
    <location>
        <position position="205"/>
    </location>
    <ligand>
        <name>Ca(2+)</name>
        <dbReference type="ChEBI" id="CHEBI:29108"/>
        <label>2</label>
    </ligand>
</feature>
<reference evidence="17" key="1">
    <citation type="submission" date="2023-07" db="EMBL/GenBank/DDBJ databases">
        <title>Chromosome-level genome assembly of Artemia franciscana.</title>
        <authorList>
            <person name="Jo E."/>
        </authorList>
    </citation>
    <scope>NUCLEOTIDE SEQUENCE</scope>
    <source>
        <tissue evidence="17">Whole body</tissue>
    </source>
</reference>
<dbReference type="GO" id="GO:0030198">
    <property type="term" value="P:extracellular matrix organization"/>
    <property type="evidence" value="ECO:0007669"/>
    <property type="project" value="TreeGrafter"/>
</dbReference>
<feature type="binding site" evidence="12">
    <location>
        <position position="212"/>
    </location>
    <ligand>
        <name>Ca(2+)</name>
        <dbReference type="ChEBI" id="CHEBI:29108"/>
        <label>3</label>
    </ligand>
</feature>
<evidence type="ECO:0000256" key="8">
    <source>
        <dbReference type="ARBA" id="ARBA00023049"/>
    </source>
</evidence>
<dbReference type="GO" id="GO:0031012">
    <property type="term" value="C:extracellular matrix"/>
    <property type="evidence" value="ECO:0007669"/>
    <property type="project" value="InterPro"/>
</dbReference>
<feature type="repeat" description="Hemopexin" evidence="14">
    <location>
        <begin position="303"/>
        <end position="348"/>
    </location>
</feature>
<evidence type="ECO:0000256" key="14">
    <source>
        <dbReference type="PROSITE-ProRule" id="PRU01011"/>
    </source>
</evidence>
<dbReference type="InterPro" id="IPR002477">
    <property type="entry name" value="Peptidoglycan-bd-like"/>
</dbReference>
<dbReference type="CDD" id="cd00094">
    <property type="entry name" value="HX"/>
    <property type="match status" value="1"/>
</dbReference>
<gene>
    <name evidence="17" type="ORF">QYM36_005201</name>
</gene>
<feature type="domain" description="Peptidase metallopeptidase" evidence="16">
    <location>
        <begin position="118"/>
        <end position="275"/>
    </location>
</feature>
<feature type="binding site" evidence="12">
    <location>
        <position position="212"/>
    </location>
    <ligand>
        <name>Ca(2+)</name>
        <dbReference type="ChEBI" id="CHEBI:29108"/>
        <label>1</label>
    </ligand>
</feature>
<dbReference type="CDD" id="cd04278">
    <property type="entry name" value="ZnMc_MMP"/>
    <property type="match status" value="1"/>
</dbReference>
<dbReference type="GO" id="GO:0004222">
    <property type="term" value="F:metalloendopeptidase activity"/>
    <property type="evidence" value="ECO:0007669"/>
    <property type="project" value="InterPro"/>
</dbReference>
<dbReference type="InterPro" id="IPR006026">
    <property type="entry name" value="Peptidase_Metallo"/>
</dbReference>
<dbReference type="Gene3D" id="3.40.390.10">
    <property type="entry name" value="Collagenase (Catalytic Domain)"/>
    <property type="match status" value="1"/>
</dbReference>
<dbReference type="FunFam" id="3.40.390.10:FF:000022">
    <property type="entry name" value="Matrix metalloproteinase 1, isoform C"/>
    <property type="match status" value="1"/>
</dbReference>
<dbReference type="EMBL" id="JAVRJZ010000008">
    <property type="protein sequence ID" value="KAK2719638.1"/>
    <property type="molecule type" value="Genomic_DNA"/>
</dbReference>
<organism evidence="17 18">
    <name type="scientific">Artemia franciscana</name>
    <name type="common">Brine shrimp</name>
    <name type="synonym">Artemia sanfranciscana</name>
    <dbReference type="NCBI Taxonomy" id="6661"/>
    <lineage>
        <taxon>Eukaryota</taxon>
        <taxon>Metazoa</taxon>
        <taxon>Ecdysozoa</taxon>
        <taxon>Arthropoda</taxon>
        <taxon>Crustacea</taxon>
        <taxon>Branchiopoda</taxon>
        <taxon>Anostraca</taxon>
        <taxon>Artemiidae</taxon>
        <taxon>Artemia</taxon>
    </lineage>
</organism>
<evidence type="ECO:0000256" key="10">
    <source>
        <dbReference type="PIRSR" id="PIRSR001191-1"/>
    </source>
</evidence>
<keyword evidence="8" id="KW-0482">Metalloprotease</keyword>
<evidence type="ECO:0000256" key="4">
    <source>
        <dbReference type="ARBA" id="ARBA00022729"/>
    </source>
</evidence>
<dbReference type="InterPro" id="IPR021190">
    <property type="entry name" value="Pept_M10A"/>
</dbReference>
<dbReference type="InterPro" id="IPR018487">
    <property type="entry name" value="Hemopexin-like_repeat"/>
</dbReference>
<feature type="binding site" evidence="12">
    <location>
        <position position="209"/>
    </location>
    <ligand>
        <name>Ca(2+)</name>
        <dbReference type="ChEBI" id="CHEBI:29108"/>
        <label>3</label>
    </ligand>
</feature>
<feature type="active site" evidence="10">
    <location>
        <position position="231"/>
    </location>
</feature>
<feature type="binding site" evidence="12">
    <location>
        <position position="188"/>
    </location>
    <ligand>
        <name>Ca(2+)</name>
        <dbReference type="ChEBI" id="CHEBI:29108"/>
        <label>3</label>
    </ligand>
</feature>
<dbReference type="PANTHER" id="PTHR10201:SF291">
    <property type="entry name" value="MATRIX METALLOPROTEINASE 1, ISOFORM C-RELATED"/>
    <property type="match status" value="1"/>
</dbReference>
<evidence type="ECO:0000259" key="16">
    <source>
        <dbReference type="SMART" id="SM00235"/>
    </source>
</evidence>
<feature type="repeat" description="Hemopexin" evidence="14">
    <location>
        <begin position="445"/>
        <end position="494"/>
    </location>
</feature>
<feature type="binding site" evidence="11">
    <location>
        <position position="240"/>
    </location>
    <ligand>
        <name>Zn(2+)</name>
        <dbReference type="ChEBI" id="CHEBI:29105"/>
        <label>2</label>
        <note>catalytic</note>
    </ligand>
</feature>
<dbReference type="SUPFAM" id="SSF55486">
    <property type="entry name" value="Metalloproteases ('zincins'), catalytic domain"/>
    <property type="match status" value="1"/>
</dbReference>
<protein>
    <recommendedName>
        <fullName evidence="16">Peptidase metallopeptidase domain-containing protein</fullName>
    </recommendedName>
</protein>
<feature type="binding site" evidence="12">
    <location>
        <position position="401"/>
    </location>
    <ligand>
        <name>Ca(2+)</name>
        <dbReference type="ChEBI" id="CHEBI:29108"/>
        <label>5</label>
    </ligand>
</feature>
<dbReference type="PANTHER" id="PTHR10201">
    <property type="entry name" value="MATRIX METALLOPROTEINASE"/>
    <property type="match status" value="1"/>
</dbReference>
<keyword evidence="6" id="KW-0378">Hydrolase</keyword>
<keyword evidence="12" id="KW-0106">Calcium</keyword>
<dbReference type="InterPro" id="IPR033739">
    <property type="entry name" value="M10A_MMP"/>
</dbReference>
<comment type="cofactor">
    <cofactor evidence="12">
        <name>Ca(2+)</name>
        <dbReference type="ChEBI" id="CHEBI:29108"/>
    </cofactor>
    <text evidence="12">Can bind about 5 Ca(2+) ions per subunit.</text>
</comment>
<evidence type="ECO:0000256" key="3">
    <source>
        <dbReference type="ARBA" id="ARBA00022723"/>
    </source>
</evidence>
<evidence type="ECO:0000256" key="15">
    <source>
        <dbReference type="SAM" id="SignalP"/>
    </source>
</evidence>
<evidence type="ECO:0000256" key="9">
    <source>
        <dbReference type="ARBA" id="ARBA00023145"/>
    </source>
</evidence>
<feature type="repeat" description="Hemopexin" evidence="14">
    <location>
        <begin position="395"/>
        <end position="444"/>
    </location>
</feature>
<evidence type="ECO:0000256" key="1">
    <source>
        <dbReference type="ARBA" id="ARBA00010370"/>
    </source>
</evidence>
<feature type="binding site" description="in inhibited form" evidence="12">
    <location>
        <position position="99"/>
    </location>
    <ligand>
        <name>Zn(2+)</name>
        <dbReference type="ChEBI" id="CHEBI:29105"/>
        <label>2</label>
        <note>catalytic</note>
    </ligand>
</feature>
<evidence type="ECO:0000256" key="6">
    <source>
        <dbReference type="ARBA" id="ARBA00022801"/>
    </source>
</evidence>
<feature type="binding site" evidence="12">
    <location>
        <position position="248"/>
    </location>
    <ligand>
        <name>Zn(2+)</name>
        <dbReference type="ChEBI" id="CHEBI:29105"/>
        <label>2</label>
        <note>catalytic</note>
    </ligand>
</feature>
<comment type="similarity">
    <text evidence="1">Belongs to the peptidase M10A family.</text>
</comment>
<feature type="binding site" evidence="12">
    <location>
        <position position="355"/>
    </location>
    <ligand>
        <name>Ca(2+)</name>
        <dbReference type="ChEBI" id="CHEBI:29108"/>
        <label>5</label>
    </ligand>
</feature>
<feature type="binding site" evidence="12">
    <location>
        <position position="210"/>
    </location>
    <ligand>
        <name>Ca(2+)</name>
        <dbReference type="ChEBI" id="CHEBI:29108"/>
        <label>1</label>
    </ligand>
</feature>
<keyword evidence="2" id="KW-0645">Protease</keyword>
<evidence type="ECO:0000256" key="2">
    <source>
        <dbReference type="ARBA" id="ARBA00022670"/>
    </source>
</evidence>
<dbReference type="PROSITE" id="PS51642">
    <property type="entry name" value="HEMOPEXIN_2"/>
    <property type="match status" value="4"/>
</dbReference>
<dbReference type="Pfam" id="PF00045">
    <property type="entry name" value="Hemopexin"/>
    <property type="match status" value="4"/>
</dbReference>
<feature type="binding site" evidence="12">
    <location>
        <position position="196"/>
    </location>
    <ligand>
        <name>Zn(2+)</name>
        <dbReference type="ChEBI" id="CHEBI:29105"/>
        <label>1</label>
    </ligand>
</feature>
<feature type="repeat" description="Hemopexin" evidence="14">
    <location>
        <begin position="349"/>
        <end position="394"/>
    </location>
</feature>
<dbReference type="GO" id="GO:0030574">
    <property type="term" value="P:collagen catabolic process"/>
    <property type="evidence" value="ECO:0007669"/>
    <property type="project" value="TreeGrafter"/>
</dbReference>
<dbReference type="SMART" id="SM00235">
    <property type="entry name" value="ZnMc"/>
    <property type="match status" value="1"/>
</dbReference>
<dbReference type="GO" id="GO:0008270">
    <property type="term" value="F:zinc ion binding"/>
    <property type="evidence" value="ECO:0007669"/>
    <property type="project" value="InterPro"/>
</dbReference>
<feature type="binding site" evidence="12">
    <location>
        <position position="189"/>
    </location>
    <ligand>
        <name>Ca(2+)</name>
        <dbReference type="ChEBI" id="CHEBI:29108"/>
        <label>3</label>
    </ligand>
</feature>
<dbReference type="InterPro" id="IPR036365">
    <property type="entry name" value="PGBD-like_sf"/>
</dbReference>
<feature type="binding site" evidence="12">
    <location>
        <position position="181"/>
    </location>
    <ligand>
        <name>Zn(2+)</name>
        <dbReference type="ChEBI" id="CHEBI:29105"/>
        <label>1</label>
    </ligand>
</feature>
<sequence length="560" mass="63649">MNVNSVINRLVALALTVVSLTTGSPVSVESDAQALIYLTRYGYVDRSTETQLASTSKFANLKSFDDFKMAVMEFQAFAGLNQTGTLDPETIKLMNTPRCGVRDFIGPSGHRSKRYALQGSRWRVKDLTYRISRYPSKLKKLDVDIEIARAFDVWAKATQLNFIKRDTGRVHIEIRFENYEHGDGDPFDGPGGTLAHAYFPIYGGDAHFDDAETWTINSYKGTNLYQVAAHEFGHSLGLSHSDIRSALMAPFYRGYEPTLELDVDDILAIQALYGRPPTSIIATTTTKKPKPPQKPISSELCANPTFDTIFTGPDANTYVFKGDRYWKLDADKISSGYPRSIWKDWGGLPGNIKAAFTWTNGRLYFFKNNLYWRFTNMRMDHGYPKPISTGFPGVPDNFDTAFVWSGNGKIYFFKGSQYWRFDPSQRPPIKSSYPKSISNWEGLPVNMQSAFQYSNGYTYFFKNGEYWRFNDRSFKVDEGDPAFPRAVASWWFGCPELTNRLKVENDHNAFDFNDQDEDIIDADTTKHTENHSRTTPLNGSDRQKLHTIAVLSILSIILLR</sequence>
<dbReference type="InterPro" id="IPR001818">
    <property type="entry name" value="Pept_M10_metallopeptidase"/>
</dbReference>
<dbReference type="InterPro" id="IPR036375">
    <property type="entry name" value="Hemopexin-like_dom_sf"/>
</dbReference>
<dbReference type="PIRSF" id="PIRSF001191">
    <property type="entry name" value="Peptidase_M10A_matrix"/>
    <property type="match status" value="1"/>
</dbReference>
<dbReference type="Proteomes" id="UP001187531">
    <property type="component" value="Unassembled WGS sequence"/>
</dbReference>
<name>A0AA88L5U3_ARTSF</name>
<feature type="signal peptide" evidence="15">
    <location>
        <begin position="1"/>
        <end position="23"/>
    </location>
</feature>
<keyword evidence="3 11" id="KW-0479">Metal-binding</keyword>